<name>A0A3D8YGD7_9BACT</name>
<evidence type="ECO:0000313" key="2">
    <source>
        <dbReference type="Proteomes" id="UP000256373"/>
    </source>
</evidence>
<dbReference type="OrthoDB" id="9798269at2"/>
<dbReference type="RefSeq" id="WP_115829509.1">
    <property type="nucleotide sequence ID" value="NZ_QNUL01000002.1"/>
</dbReference>
<organism evidence="1 2">
    <name type="scientific">Dyadobacter luteus</name>
    <dbReference type="NCBI Taxonomy" id="2259619"/>
    <lineage>
        <taxon>Bacteria</taxon>
        <taxon>Pseudomonadati</taxon>
        <taxon>Bacteroidota</taxon>
        <taxon>Cytophagia</taxon>
        <taxon>Cytophagales</taxon>
        <taxon>Spirosomataceae</taxon>
        <taxon>Dyadobacter</taxon>
    </lineage>
</organism>
<dbReference type="EMBL" id="QNUL01000002">
    <property type="protein sequence ID" value="REA63758.1"/>
    <property type="molecule type" value="Genomic_DNA"/>
</dbReference>
<sequence length="212" mass="23999">MDLLQNIRNIAHQPLTHQLLTSFLKDYKRPNDKIHELISAGIIQSVKKGIYLPTKNLTNVRTEPFLLANHLLGPSYISFDTALSYYGLIPERVFEISSGTTKVARQFQTPVGSFSYTRLPLPYYSLGIQTLSIAEKQNVIIATPEKALFDKVAYSAGIILRSQTAAAEYLLDNLRMDEHQLKELNTDAMETWLEDSPKQTSLTMVLKLLRTL</sequence>
<accession>A0A3D8YGD7</accession>
<protein>
    <recommendedName>
        <fullName evidence="3">Transcriptional regulator, AbiEi antitoxin, Type IV TA system</fullName>
    </recommendedName>
</protein>
<gene>
    <name evidence="1" type="ORF">DSL64_04845</name>
</gene>
<keyword evidence="2" id="KW-1185">Reference proteome</keyword>
<reference evidence="1 2" key="1">
    <citation type="submission" date="2018-07" db="EMBL/GenBank/DDBJ databases">
        <title>Dyadobacter roseus sp. nov., isolated from rose rhizosphere soil.</title>
        <authorList>
            <person name="Chen L."/>
        </authorList>
    </citation>
    <scope>NUCLEOTIDE SEQUENCE [LARGE SCALE GENOMIC DNA]</scope>
    <source>
        <strain evidence="1 2">RS19</strain>
    </source>
</reference>
<comment type="caution">
    <text evidence="1">The sequence shown here is derived from an EMBL/GenBank/DDBJ whole genome shotgun (WGS) entry which is preliminary data.</text>
</comment>
<evidence type="ECO:0000313" key="1">
    <source>
        <dbReference type="EMBL" id="REA63758.1"/>
    </source>
</evidence>
<dbReference type="AlphaFoldDB" id="A0A3D8YGD7"/>
<evidence type="ECO:0008006" key="3">
    <source>
        <dbReference type="Google" id="ProtNLM"/>
    </source>
</evidence>
<proteinExistence type="predicted"/>
<dbReference type="Proteomes" id="UP000256373">
    <property type="component" value="Unassembled WGS sequence"/>
</dbReference>